<dbReference type="InterPro" id="IPR006232">
    <property type="entry name" value="Suc6P_hydrolase"/>
</dbReference>
<evidence type="ECO:0000256" key="5">
    <source>
        <dbReference type="ARBA" id="ARBA00022801"/>
    </source>
</evidence>
<comment type="pathway">
    <text evidence="1 9">Glycan biosynthesis; sucrose metabolism.</text>
</comment>
<comment type="catalytic activity">
    <reaction evidence="8">
        <text>Hydrolysis of terminal non-reducing beta-D-fructofuranoside residues in beta-D-fructofuranosides.</text>
        <dbReference type="EC" id="3.2.1.26"/>
    </reaction>
</comment>
<evidence type="ECO:0000256" key="9">
    <source>
        <dbReference type="RuleBase" id="RU365015"/>
    </source>
</evidence>
<evidence type="ECO:0000313" key="13">
    <source>
        <dbReference type="Proteomes" id="UP000254807"/>
    </source>
</evidence>
<dbReference type="RefSeq" id="WP_060814014.1">
    <property type="nucleotide sequence ID" value="NZ_JARPZP010000001.1"/>
</dbReference>
<dbReference type="InterPro" id="IPR001362">
    <property type="entry name" value="Glyco_hydro_32"/>
</dbReference>
<dbReference type="InterPro" id="IPR051214">
    <property type="entry name" value="GH32_Enzymes"/>
</dbReference>
<dbReference type="NCBIfam" id="TIGR01322">
    <property type="entry name" value="scrB_fam"/>
    <property type="match status" value="1"/>
</dbReference>
<dbReference type="OrthoDB" id="9759709at2"/>
<evidence type="ECO:0000313" key="12">
    <source>
        <dbReference type="EMBL" id="STD85051.1"/>
    </source>
</evidence>
<evidence type="ECO:0000256" key="4">
    <source>
        <dbReference type="ARBA" id="ARBA00019623"/>
    </source>
</evidence>
<keyword evidence="9" id="KW-0963">Cytoplasm</keyword>
<evidence type="ECO:0000256" key="1">
    <source>
        <dbReference type="ARBA" id="ARBA00004914"/>
    </source>
</evidence>
<dbReference type="Gene3D" id="2.60.120.560">
    <property type="entry name" value="Exo-inulinase, domain 1"/>
    <property type="match status" value="1"/>
</dbReference>
<reference evidence="12 13" key="1">
    <citation type="submission" date="2018-06" db="EMBL/GenBank/DDBJ databases">
        <authorList>
            <consortium name="Pathogen Informatics"/>
            <person name="Doyle S."/>
        </authorList>
    </citation>
    <scope>NUCLEOTIDE SEQUENCE [LARGE SCALE GENOMIC DNA]</scope>
    <source>
        <strain evidence="12 13">NCTC12360</strain>
    </source>
</reference>
<comment type="subcellular location">
    <subcellularLocation>
        <location evidence="9">Cytoplasm</location>
    </subcellularLocation>
</comment>
<evidence type="ECO:0000256" key="7">
    <source>
        <dbReference type="ARBA" id="ARBA00033367"/>
    </source>
</evidence>
<accession>A0A376H2R0</accession>
<dbReference type="InterPro" id="IPR013320">
    <property type="entry name" value="ConA-like_dom_sf"/>
</dbReference>
<dbReference type="InterPro" id="IPR013148">
    <property type="entry name" value="Glyco_hydro_32_N"/>
</dbReference>
<evidence type="ECO:0000256" key="6">
    <source>
        <dbReference type="ARBA" id="ARBA00023295"/>
    </source>
</evidence>
<evidence type="ECO:0000256" key="8">
    <source>
        <dbReference type="RuleBase" id="RU362110"/>
    </source>
</evidence>
<dbReference type="Pfam" id="PF00251">
    <property type="entry name" value="Glyco_hydro_32N"/>
    <property type="match status" value="1"/>
</dbReference>
<keyword evidence="9" id="KW-0119">Carbohydrate metabolism</keyword>
<dbReference type="InterPro" id="IPR023296">
    <property type="entry name" value="Glyco_hydro_beta-prop_sf"/>
</dbReference>
<proteinExistence type="inferred from homology"/>
<dbReference type="PROSITE" id="PS00609">
    <property type="entry name" value="GLYCOSYL_HYDROL_F32"/>
    <property type="match status" value="1"/>
</dbReference>
<dbReference type="SUPFAM" id="SSF75005">
    <property type="entry name" value="Arabinanase/levansucrase/invertase"/>
    <property type="match status" value="1"/>
</dbReference>
<dbReference type="EC" id="3.2.1.26" evidence="3 8"/>
<evidence type="ECO:0000259" key="11">
    <source>
        <dbReference type="Pfam" id="PF08244"/>
    </source>
</evidence>
<dbReference type="SUPFAM" id="SSF49899">
    <property type="entry name" value="Concanavalin A-like lectins/glucanases"/>
    <property type="match status" value="1"/>
</dbReference>
<dbReference type="UniPathway" id="UPA00238"/>
<dbReference type="PANTHER" id="PTHR43101:SF1">
    <property type="entry name" value="BETA-FRUCTOSIDASE"/>
    <property type="match status" value="1"/>
</dbReference>
<dbReference type="GO" id="GO:0004564">
    <property type="term" value="F:beta-fructofuranosidase activity"/>
    <property type="evidence" value="ECO:0007669"/>
    <property type="project" value="UniProtKB-EC"/>
</dbReference>
<dbReference type="InterPro" id="IPR018053">
    <property type="entry name" value="Glyco_hydro_32_AS"/>
</dbReference>
<dbReference type="Proteomes" id="UP000254807">
    <property type="component" value="Unassembled WGS sequence"/>
</dbReference>
<comment type="function">
    <text evidence="9">Enables the bacterium to metabolize sucrose as a sole carbon source.</text>
</comment>
<dbReference type="InterPro" id="IPR013189">
    <property type="entry name" value="Glyco_hydro_32_C"/>
</dbReference>
<evidence type="ECO:0000259" key="10">
    <source>
        <dbReference type="Pfam" id="PF00251"/>
    </source>
</evidence>
<comment type="similarity">
    <text evidence="2 8">Belongs to the glycosyl hydrolase 32 family.</text>
</comment>
<gene>
    <name evidence="12" type="primary">scrB</name>
    <name evidence="12" type="ORF">NCTC12360_03602</name>
</gene>
<dbReference type="GO" id="GO:0005985">
    <property type="term" value="P:sucrose metabolic process"/>
    <property type="evidence" value="ECO:0007669"/>
    <property type="project" value="UniProtKB-UniPathway"/>
</dbReference>
<dbReference type="Pfam" id="PF08244">
    <property type="entry name" value="Glyco_hydro_32C"/>
    <property type="match status" value="1"/>
</dbReference>
<name>A0A376H2R0_ENTGA</name>
<feature type="domain" description="Glycosyl hydrolase family 32 N-terminal" evidence="10">
    <location>
        <begin position="32"/>
        <end position="344"/>
    </location>
</feature>
<dbReference type="AlphaFoldDB" id="A0A376H2R0"/>
<dbReference type="SMART" id="SM00640">
    <property type="entry name" value="Glyco_32"/>
    <property type="match status" value="1"/>
</dbReference>
<keyword evidence="5 8" id="KW-0378">Hydrolase</keyword>
<organism evidence="12 13">
    <name type="scientific">Enterococcus gallinarum</name>
    <dbReference type="NCBI Taxonomy" id="1353"/>
    <lineage>
        <taxon>Bacteria</taxon>
        <taxon>Bacillati</taxon>
        <taxon>Bacillota</taxon>
        <taxon>Bacilli</taxon>
        <taxon>Lactobacillales</taxon>
        <taxon>Enterococcaceae</taxon>
        <taxon>Enterococcus</taxon>
    </lineage>
</organism>
<feature type="domain" description="Glycosyl hydrolase family 32 C-terminal" evidence="11">
    <location>
        <begin position="347"/>
        <end position="470"/>
    </location>
</feature>
<keyword evidence="6 8" id="KW-0326">Glycosidase</keyword>
<dbReference type="CDD" id="cd18623">
    <property type="entry name" value="GH32_ScrB-like"/>
    <property type="match status" value="1"/>
</dbReference>
<sequence>MDLCAKEAWQELEQQSELKTKITQDNWRLYFHLMPETGWMNDPNGLCQFNGVYHFYHQYVPQNPAGKEAPHWGHKTSTNLVDFKEEAIFLSPEHSYDRNGVFSGSAIVKDDQIHFFYTGNVKNEGDHDYTFSGREQNTVHVISDGYSIEKQEVVIPHEAYPAGFTDHIRDPKVFEKEGRYYMILGARTRESEGKILIYQSEDLSQWTYQGIFLGDDYSLGYMWECPDFFQLDGQDILLFSPQGVDPQAYAFNNLYQSGYLLGEVDWKNLKFKPTSDFVELDRGFDFYAPQTFLDQKGRRLLWGWMGLGDTSPEYSNPTVTRGWQHAATLPRELSFNGQRLIQQPLPEYQKLRGKSVFWNVELKDSFTAPELAGEVYELQVELTQQTKKLQLLLRQDTILSYDGQIFTLSHGPSGYGRKKRSIQLSELRQIQLFMDTSSIEVFINNGEYTFTSRLYPQKGKDQIVFSGTGSLAIQLWPFSN</sequence>
<evidence type="ECO:0000256" key="2">
    <source>
        <dbReference type="ARBA" id="ARBA00009902"/>
    </source>
</evidence>
<protein>
    <recommendedName>
        <fullName evidence="4 8">Sucrose-6-phosphate hydrolase</fullName>
        <ecNumber evidence="3 8">3.2.1.26</ecNumber>
    </recommendedName>
    <alternativeName>
        <fullName evidence="7 9">Invertase</fullName>
    </alternativeName>
</protein>
<evidence type="ECO:0000256" key="3">
    <source>
        <dbReference type="ARBA" id="ARBA00012758"/>
    </source>
</evidence>
<dbReference type="GO" id="GO:0005737">
    <property type="term" value="C:cytoplasm"/>
    <property type="evidence" value="ECO:0007669"/>
    <property type="project" value="UniProtKB-SubCell"/>
</dbReference>
<keyword evidence="13" id="KW-1185">Reference proteome</keyword>
<dbReference type="EMBL" id="UFYW01000001">
    <property type="protein sequence ID" value="STD85051.1"/>
    <property type="molecule type" value="Genomic_DNA"/>
</dbReference>
<dbReference type="Gene3D" id="2.115.10.20">
    <property type="entry name" value="Glycosyl hydrolase domain, family 43"/>
    <property type="match status" value="1"/>
</dbReference>
<dbReference type="PANTHER" id="PTHR43101">
    <property type="entry name" value="BETA-FRUCTOSIDASE"/>
    <property type="match status" value="1"/>
</dbReference>